<evidence type="ECO:0000313" key="2">
    <source>
        <dbReference type="Proteomes" id="UP001432163"/>
    </source>
</evidence>
<dbReference type="Proteomes" id="UP001432163">
    <property type="component" value="Segment"/>
</dbReference>
<protein>
    <recommendedName>
        <fullName evidence="3">Tail fiber protein</fullName>
    </recommendedName>
</protein>
<reference evidence="1" key="1">
    <citation type="submission" date="2023-11" db="EMBL/GenBank/DDBJ databases">
        <title>Complete genome sequence of Vibrio virus vB_VpM-pA2SJ1.</title>
        <authorList>
            <person name="Lim S.J."/>
            <person name="Park S.Y."/>
            <person name="Kim J.H."/>
        </authorList>
    </citation>
    <scope>NUCLEOTIDE SEQUENCE</scope>
</reference>
<accession>A0AAX4J5W5</accession>
<proteinExistence type="predicted"/>
<evidence type="ECO:0008006" key="3">
    <source>
        <dbReference type="Google" id="ProtNLM"/>
    </source>
</evidence>
<dbReference type="EMBL" id="OR813779">
    <property type="protein sequence ID" value="WRQ13110.1"/>
    <property type="molecule type" value="Genomic_DNA"/>
</dbReference>
<sequence length="1011" mass="109734">MSTIKVPDTISKLNPDDTYPVVEGPDVGGFIELKQEVNNNTSKIETNITNVNNLSKAGKTLVKKVVGDTPPDYGKEPHGNYITTVRAMTKRMDLTTPNPTGGMIDGSIFTVFNEDPTDSIMIRAGNSLDKVNGSSGVNVPPENFSSFVYQLADRNFLLLESGYIPAARVNVANFVEQKLSSDDKLHTTAEIKAMVSGGVASGVDIDVDDSKYQAMKTLEFEDFTAEVDLNDPKKLILTAPKGAGTDLGITVDDGTSNFSDVSLIKLKGIKASRPDGDSIDSVTLNAMSSWSTLGDPTYGGEANSVLVEPPLQVFADPDSEDTNRLRLEPGTFEGIHAPGYLAYFDSSVGIVGKTSKALSHADGAVYPTDVVVDNGTYIVKDKKSKAIGLQEADQGDPNVTGGTDYLVAFRVSLEDKAPGDGFVQIYLAEKAEFGQPVKLLTDVNGSPLAVQRYYHKDDELGELEIIGIVNAKGLKEFTMHVVDSFDNEIINISPRSKGVSGVMVQAILDTSKTGLASAQYEIDTEQNIEFTRYYMGDDMLNIDWLSKYDMPISEGSGGEGAVFPDGIYLNNISNLNVGIVDKRIVIKDNGSNVVDFVFGKTEDAMTTYAMRGKTLAVKLAITNKDSAFRVALMKWTGKPDQYDKNIFNSRNNGSPIFLSGWAQVDSLFISEDVANEDREITHEFTVPSDAVNYAVVIYPESEQQPLELKLKTFNAGSKVPFYFYDIHSSRKLSEIHLAFDKRFYESEQGAKDLYSLRYTIGDQADGYPMPCGDQVSGKADITLDPTVNQVPGSGASGGEGALKFGKDGEVTINTLLNIRSEQAKGTNHPTSFWWAKVDANGAMAEIKESKTTFPISGDSSGIYPMKELTMSVKAGDRIALRAKSDMPDGAYLEADNGKSPLVDVKINFDELVQDTSDDPFADIDLSQFDRVYTGTMTATKFVSNSASVTFNLDIPDGFNVSVIEAVKQSVSDGFVRPVRNLDWAYSNKDKTLKVSFGETVDIGAVTIGVYV</sequence>
<name>A0AAX4J5W5_9CAUD</name>
<organism evidence="1 2">
    <name type="scientific">Vibrio phage vB_VpM-pA2SJ1</name>
    <dbReference type="NCBI Taxonomy" id="3095964"/>
    <lineage>
        <taxon>Viruses</taxon>
        <taxon>Duplodnaviria</taxon>
        <taxon>Heunggongvirae</taxon>
        <taxon>Uroviricota</taxon>
        <taxon>Caudoviricetes</taxon>
    </lineage>
</organism>
<evidence type="ECO:0000313" key="1">
    <source>
        <dbReference type="EMBL" id="WRQ13110.1"/>
    </source>
</evidence>